<proteinExistence type="predicted"/>
<dbReference type="InterPro" id="IPR036291">
    <property type="entry name" value="NAD(P)-bd_dom_sf"/>
</dbReference>
<organism evidence="4 5">
    <name type="scientific">Actinomadura parmotrematis</name>
    <dbReference type="NCBI Taxonomy" id="2864039"/>
    <lineage>
        <taxon>Bacteria</taxon>
        <taxon>Bacillati</taxon>
        <taxon>Actinomycetota</taxon>
        <taxon>Actinomycetes</taxon>
        <taxon>Streptosporangiales</taxon>
        <taxon>Thermomonosporaceae</taxon>
        <taxon>Actinomadura</taxon>
    </lineage>
</organism>
<sequence>MIVLLPGDAPPDALGPLPGGVELAVLDREAPAATEFCVLDPRLRDRFAAVLPELTGLKVVQTLNAGVDWVPKLPDGVTLCNSGTVHDGPVAEWIVAVLLATNKELPRYLDRQRAGEWDAAGNTAHAAGPGSADLAEQHVLVIGHGSIGRALERRLVPFGTRVTGVALHPRDGVHGPDELPDLLPQADAVVLLAPATDRTRGMVDAAFLDRMRPGALLVNAARGALVDTGALLDALRAGRVRAALDATDPEPLPAGHPLWSAPGALITPHVAGSSAHWRGRAYRMVGEQIRRHAAGEPLAHVRRHGY</sequence>
<keyword evidence="2" id="KW-0520">NAD</keyword>
<evidence type="ECO:0000256" key="1">
    <source>
        <dbReference type="ARBA" id="ARBA00023002"/>
    </source>
</evidence>
<dbReference type="InterPro" id="IPR006140">
    <property type="entry name" value="D-isomer_DH_NAD-bd"/>
</dbReference>
<dbReference type="InterPro" id="IPR029753">
    <property type="entry name" value="D-isomer_DH_CS"/>
</dbReference>
<accession>A0ABS7G1V3</accession>
<dbReference type="EMBL" id="JAIBOA010000019">
    <property type="protein sequence ID" value="MBW8485859.1"/>
    <property type="molecule type" value="Genomic_DNA"/>
</dbReference>
<dbReference type="SUPFAM" id="SSF52283">
    <property type="entry name" value="Formate/glycerate dehydrogenase catalytic domain-like"/>
    <property type="match status" value="1"/>
</dbReference>
<protein>
    <submittedName>
        <fullName evidence="4">2-hydroxyacid dehydrogenase</fullName>
    </submittedName>
</protein>
<dbReference type="PANTHER" id="PTHR43333:SF1">
    <property type="entry name" value="D-ISOMER SPECIFIC 2-HYDROXYACID DEHYDROGENASE NAD-BINDING DOMAIN-CONTAINING PROTEIN"/>
    <property type="match status" value="1"/>
</dbReference>
<evidence type="ECO:0000259" key="3">
    <source>
        <dbReference type="Pfam" id="PF02826"/>
    </source>
</evidence>
<keyword evidence="5" id="KW-1185">Reference proteome</keyword>
<comment type="caution">
    <text evidence="4">The sequence shown here is derived from an EMBL/GenBank/DDBJ whole genome shotgun (WGS) entry which is preliminary data.</text>
</comment>
<evidence type="ECO:0000313" key="5">
    <source>
        <dbReference type="Proteomes" id="UP000774570"/>
    </source>
</evidence>
<gene>
    <name evidence="4" type="ORF">K1Y72_26005</name>
</gene>
<evidence type="ECO:0000313" key="4">
    <source>
        <dbReference type="EMBL" id="MBW8485859.1"/>
    </source>
</evidence>
<dbReference type="Gene3D" id="3.40.50.720">
    <property type="entry name" value="NAD(P)-binding Rossmann-like Domain"/>
    <property type="match status" value="2"/>
</dbReference>
<name>A0ABS7G1V3_9ACTN</name>
<reference evidence="4 5" key="1">
    <citation type="submission" date="2021-07" db="EMBL/GenBank/DDBJ databases">
        <title>Actinomadura sp. PM05-2 isolated from lichen.</title>
        <authorList>
            <person name="Somphong A."/>
            <person name="Phongsopitanun W."/>
            <person name="Tanasupawat S."/>
            <person name="Peongsungnone V."/>
        </authorList>
    </citation>
    <scope>NUCLEOTIDE SEQUENCE [LARGE SCALE GENOMIC DNA]</scope>
    <source>
        <strain evidence="4 5">PM05-2</strain>
    </source>
</reference>
<dbReference type="PANTHER" id="PTHR43333">
    <property type="entry name" value="2-HACID_DH_C DOMAIN-CONTAINING PROTEIN"/>
    <property type="match status" value="1"/>
</dbReference>
<keyword evidence="1" id="KW-0560">Oxidoreductase</keyword>
<dbReference type="Pfam" id="PF02826">
    <property type="entry name" value="2-Hacid_dh_C"/>
    <property type="match status" value="1"/>
</dbReference>
<dbReference type="CDD" id="cd12166">
    <property type="entry name" value="2-Hacid_dh_7"/>
    <property type="match status" value="1"/>
</dbReference>
<dbReference type="PROSITE" id="PS00671">
    <property type="entry name" value="D_2_HYDROXYACID_DH_3"/>
    <property type="match status" value="1"/>
</dbReference>
<dbReference type="SUPFAM" id="SSF51735">
    <property type="entry name" value="NAD(P)-binding Rossmann-fold domains"/>
    <property type="match status" value="1"/>
</dbReference>
<evidence type="ECO:0000256" key="2">
    <source>
        <dbReference type="ARBA" id="ARBA00023027"/>
    </source>
</evidence>
<dbReference type="RefSeq" id="WP_220169101.1">
    <property type="nucleotide sequence ID" value="NZ_JAIBOA010000019.1"/>
</dbReference>
<dbReference type="Proteomes" id="UP000774570">
    <property type="component" value="Unassembled WGS sequence"/>
</dbReference>
<feature type="domain" description="D-isomer specific 2-hydroxyacid dehydrogenase NAD-binding" evidence="3">
    <location>
        <begin position="96"/>
        <end position="271"/>
    </location>
</feature>